<keyword evidence="3" id="KW-1185">Reference proteome</keyword>
<feature type="region of interest" description="Disordered" evidence="1">
    <location>
        <begin position="1"/>
        <end position="46"/>
    </location>
</feature>
<accession>A0A250XH64</accession>
<protein>
    <submittedName>
        <fullName evidence="2">Uncharacterized protein</fullName>
    </submittedName>
</protein>
<reference evidence="2 3" key="1">
    <citation type="submission" date="2017-08" db="EMBL/GenBank/DDBJ databases">
        <title>Acidophilic green algal genome provides insights into adaptation to an acidic environment.</title>
        <authorList>
            <person name="Hirooka S."/>
            <person name="Hirose Y."/>
            <person name="Kanesaki Y."/>
            <person name="Higuchi S."/>
            <person name="Fujiwara T."/>
            <person name="Onuma R."/>
            <person name="Era A."/>
            <person name="Ohbayashi R."/>
            <person name="Uzuka A."/>
            <person name="Nozaki H."/>
            <person name="Yoshikawa H."/>
            <person name="Miyagishima S.Y."/>
        </authorList>
    </citation>
    <scope>NUCLEOTIDE SEQUENCE [LARGE SCALE GENOMIC DNA]</scope>
    <source>
        <strain evidence="2 3">NIES-2499</strain>
    </source>
</reference>
<feature type="compositionally biased region" description="Polar residues" evidence="1">
    <location>
        <begin position="1"/>
        <end position="12"/>
    </location>
</feature>
<feature type="compositionally biased region" description="Low complexity" evidence="1">
    <location>
        <begin position="13"/>
        <end position="23"/>
    </location>
</feature>
<comment type="caution">
    <text evidence="2">The sequence shown here is derived from an EMBL/GenBank/DDBJ whole genome shotgun (WGS) entry which is preliminary data.</text>
</comment>
<evidence type="ECO:0000256" key="1">
    <source>
        <dbReference type="SAM" id="MobiDB-lite"/>
    </source>
</evidence>
<dbReference type="OrthoDB" id="534750at2759"/>
<proteinExistence type="predicted"/>
<name>A0A250XH64_9CHLO</name>
<gene>
    <name evidence="2" type="ORF">CEUSTIGMA_g9687.t1</name>
</gene>
<evidence type="ECO:0000313" key="3">
    <source>
        <dbReference type="Proteomes" id="UP000232323"/>
    </source>
</evidence>
<dbReference type="EMBL" id="BEGY01000077">
    <property type="protein sequence ID" value="GAX82259.1"/>
    <property type="molecule type" value="Genomic_DNA"/>
</dbReference>
<feature type="compositionally biased region" description="Basic residues" evidence="1">
    <location>
        <begin position="26"/>
        <end position="42"/>
    </location>
</feature>
<sequence length="605" mass="67590">MQLYESSINKVRSQPSPASPSQQNGLRKHSPWTATRQRKKNKQTHDLKLILYSEDDEVDEEVNQDKSCSDAVDDMERLWVSASWQGHPSQVPFFSRGCQREGQISLFMPECIKNVKTGFPSEPVMRSCPETALSTYFDRAFSNTDRHCTENSNARQGEDEERVGLRAVKRRSFEAASETIQLNQLVNNFSQRGHPRISVAPSALSAEHPDKPLSGNVGAQGSERWVSLLTPPDSRSSDMDAAALSSEHDQVNPGQSQPTSHHFLSLRAMSSDQGVLEEYMPAEKHLPLLKQQASLLTPTGCLEMVSGSNSGLGACEEFRISTVLTCGSKISLADSSNKLSKRQLHRREVAEVEQPMGTFQPAVLQRNLLERRNCYQCHESPPAVDDTSSESEYELVDEMRGTDWDVIPSTGRKGTHAWVHCRPQVTSDEQSEDDWSVEEELAMELGGPHRLLLEELCCETPQQATEGLSIQTRAEEMLASRRMAMKLAGIDRDDTSPDASEEQWCPIQLEQLSSLDDFNAYLSRAAEKGDRGCIELLWGEICNKGIRPNKFTLNMIMRCLAKSWACPLEAELLAREVSKAGGFTPDATSLRLIDSMHIRYEQLCG</sequence>
<evidence type="ECO:0000313" key="2">
    <source>
        <dbReference type="EMBL" id="GAX82259.1"/>
    </source>
</evidence>
<feature type="region of interest" description="Disordered" evidence="1">
    <location>
        <begin position="204"/>
        <end position="260"/>
    </location>
</feature>
<organism evidence="2 3">
    <name type="scientific">Chlamydomonas eustigma</name>
    <dbReference type="NCBI Taxonomy" id="1157962"/>
    <lineage>
        <taxon>Eukaryota</taxon>
        <taxon>Viridiplantae</taxon>
        <taxon>Chlorophyta</taxon>
        <taxon>core chlorophytes</taxon>
        <taxon>Chlorophyceae</taxon>
        <taxon>CS clade</taxon>
        <taxon>Chlamydomonadales</taxon>
        <taxon>Chlamydomonadaceae</taxon>
        <taxon>Chlamydomonas</taxon>
    </lineage>
</organism>
<dbReference type="AlphaFoldDB" id="A0A250XH64"/>
<dbReference type="Proteomes" id="UP000232323">
    <property type="component" value="Unassembled WGS sequence"/>
</dbReference>